<dbReference type="AlphaFoldDB" id="A0A8X6N494"/>
<name>A0A8X6N494_NEPPI</name>
<evidence type="ECO:0000313" key="1">
    <source>
        <dbReference type="EMBL" id="GFS92794.1"/>
    </source>
</evidence>
<sequence>IQYPFYKVPSKTEHSISNSKKTIDEIFNSLKVVETLNSLNLRSDEGKHLPKEQRQLLNRLLQEFKKGLMQEESQHHLVNTALILETVHQLQSSLRV</sequence>
<comment type="caution">
    <text evidence="1">The sequence shown here is derived from an EMBL/GenBank/DDBJ whole genome shotgun (WGS) entry which is preliminary data.</text>
</comment>
<proteinExistence type="predicted"/>
<feature type="non-terminal residue" evidence="1">
    <location>
        <position position="1"/>
    </location>
</feature>
<organism evidence="1 2">
    <name type="scientific">Nephila pilipes</name>
    <name type="common">Giant wood spider</name>
    <name type="synonym">Nephila maculata</name>
    <dbReference type="NCBI Taxonomy" id="299642"/>
    <lineage>
        <taxon>Eukaryota</taxon>
        <taxon>Metazoa</taxon>
        <taxon>Ecdysozoa</taxon>
        <taxon>Arthropoda</taxon>
        <taxon>Chelicerata</taxon>
        <taxon>Arachnida</taxon>
        <taxon>Araneae</taxon>
        <taxon>Araneomorphae</taxon>
        <taxon>Entelegynae</taxon>
        <taxon>Araneoidea</taxon>
        <taxon>Nephilidae</taxon>
        <taxon>Nephila</taxon>
    </lineage>
</organism>
<dbReference type="Proteomes" id="UP000887013">
    <property type="component" value="Unassembled WGS sequence"/>
</dbReference>
<reference evidence="1" key="1">
    <citation type="submission" date="2020-08" db="EMBL/GenBank/DDBJ databases">
        <title>Multicomponent nature underlies the extraordinary mechanical properties of spider dragline silk.</title>
        <authorList>
            <person name="Kono N."/>
            <person name="Nakamura H."/>
            <person name="Mori M."/>
            <person name="Yoshida Y."/>
            <person name="Ohtoshi R."/>
            <person name="Malay A.D."/>
            <person name="Moran D.A.P."/>
            <person name="Tomita M."/>
            <person name="Numata K."/>
            <person name="Arakawa K."/>
        </authorList>
    </citation>
    <scope>NUCLEOTIDE SEQUENCE</scope>
</reference>
<gene>
    <name evidence="1" type="ORF">NPIL_232961</name>
</gene>
<keyword evidence="2" id="KW-1185">Reference proteome</keyword>
<accession>A0A8X6N494</accession>
<dbReference type="EMBL" id="BMAW01005147">
    <property type="protein sequence ID" value="GFS92794.1"/>
    <property type="molecule type" value="Genomic_DNA"/>
</dbReference>
<protein>
    <submittedName>
        <fullName evidence="1">Uncharacterized protein</fullName>
    </submittedName>
</protein>
<evidence type="ECO:0000313" key="2">
    <source>
        <dbReference type="Proteomes" id="UP000887013"/>
    </source>
</evidence>